<dbReference type="InterPro" id="IPR019932">
    <property type="entry name" value="CHP03543"/>
</dbReference>
<evidence type="ECO:0000313" key="2">
    <source>
        <dbReference type="Proteomes" id="UP000595053"/>
    </source>
</evidence>
<sequence length="181" mass="20472">MRHTFKRVGSFSSGYNPSQVDDFLQRAKRAYAGEEDLGIDEKSVRTVSFDWVRKGYDPALVDAALDRLEAAFLQRKRARVMDNEGEDTWLSTTYEMAQALYPRLLRPAGERFADADGVGYRKEDVDGLLEQLAEYFDGKPGLTSLQIREATFGKARDGKAYRETVVDVYLDHATTVLMAVE</sequence>
<accession>A0A8A5UH50</accession>
<evidence type="ECO:0000313" key="1">
    <source>
        <dbReference type="EMBL" id="QOR46291.1"/>
    </source>
</evidence>
<dbReference type="NCBIfam" id="TIGR03544">
    <property type="entry name" value="DivI1A_domain"/>
    <property type="match status" value="2"/>
</dbReference>
<reference evidence="1 2" key="1">
    <citation type="submission" date="2020-10" db="EMBL/GenBank/DDBJ databases">
        <title>Trueperella pecoris sp. nov. isolated from bovine and porcine specimens.</title>
        <authorList>
            <person name="Schoenecker L."/>
            <person name="Schnydrig P."/>
            <person name="Brodard I."/>
            <person name="Thomann A."/>
            <person name="Hemphill A."/>
            <person name="Rodriguez-Campos S."/>
            <person name="Perreten V."/>
            <person name="Jores J."/>
            <person name="Kittl S."/>
        </authorList>
    </citation>
    <scope>NUCLEOTIDE SEQUENCE [LARGE SCALE GENOMIC DNA]</scope>
    <source>
        <strain evidence="1 2">15A0121</strain>
    </source>
</reference>
<dbReference type="AlphaFoldDB" id="A0A7M1QWS8"/>
<dbReference type="Proteomes" id="UP000595053">
    <property type="component" value="Chromosome"/>
</dbReference>
<protein>
    <submittedName>
        <fullName evidence="1">DivIVA domain-containing protein</fullName>
    </submittedName>
</protein>
<proteinExistence type="predicted"/>
<dbReference type="NCBIfam" id="TIGR03543">
    <property type="entry name" value="divI1A_rptt_fam"/>
    <property type="match status" value="1"/>
</dbReference>
<dbReference type="EMBL" id="CP063213">
    <property type="protein sequence ID" value="QOR46291.1"/>
    <property type="molecule type" value="Genomic_DNA"/>
</dbReference>
<dbReference type="RefSeq" id="WP_193326013.1">
    <property type="nucleotide sequence ID" value="NZ_CP053291.1"/>
</dbReference>
<organism evidence="1 2">
    <name type="scientific">Trueperella pecoris</name>
    <dbReference type="NCBI Taxonomy" id="2733571"/>
    <lineage>
        <taxon>Bacteria</taxon>
        <taxon>Bacillati</taxon>
        <taxon>Actinomycetota</taxon>
        <taxon>Actinomycetes</taxon>
        <taxon>Actinomycetales</taxon>
        <taxon>Actinomycetaceae</taxon>
        <taxon>Trueperella</taxon>
    </lineage>
</organism>
<name>A0A7M1QWS8_9ACTO</name>
<dbReference type="InterPro" id="IPR019933">
    <property type="entry name" value="DivIVA_domain"/>
</dbReference>
<keyword evidence="2" id="KW-1185">Reference proteome</keyword>
<accession>A0A7M1QWS8</accession>
<gene>
    <name evidence="1" type="ORF">INS88_03555</name>
</gene>